<protein>
    <recommendedName>
        <fullName evidence="1">Transposase Tn5-like N-terminal domain-containing protein</fullName>
    </recommendedName>
</protein>
<dbReference type="Proteomes" id="UP000002837">
    <property type="component" value="Unassembled WGS sequence"/>
</dbReference>
<gene>
    <name evidence="2" type="ORF">LEP1GSC128_2068</name>
</gene>
<dbReference type="Pfam" id="PF14706">
    <property type="entry name" value="Tnp_DNA_bind"/>
    <property type="match status" value="1"/>
</dbReference>
<sequence>MVIKERKTRIEEELADCDFGDIRLHKRFSKFLKNSSEGLGVAYPL</sequence>
<name>A0ABN0I2W1_LEPBO</name>
<dbReference type="InterPro" id="IPR014735">
    <property type="entry name" value="Transposase_Tn5-like_N"/>
</dbReference>
<accession>A0ABN0I2W1</accession>
<comment type="caution">
    <text evidence="2">The sequence shown here is derived from an EMBL/GenBank/DDBJ whole genome shotgun (WGS) entry which is preliminary data.</text>
</comment>
<keyword evidence="3" id="KW-1185">Reference proteome</keyword>
<reference evidence="2" key="1">
    <citation type="submission" date="2012-09" db="EMBL/GenBank/DDBJ databases">
        <authorList>
            <person name="Harkins D.M."/>
            <person name="Durkin A.S."/>
            <person name="Brinkac L.M."/>
            <person name="Selengut J.D."/>
            <person name="Sanka R."/>
            <person name="DePew J."/>
            <person name="Purushe J."/>
            <person name="Picardeau M."/>
            <person name="Werts C."/>
            <person name="Goarant C."/>
            <person name="Vinetz J.M."/>
            <person name="Sutton G.G."/>
            <person name="Nelson W.C."/>
            <person name="Fouts D.E."/>
        </authorList>
    </citation>
    <scope>NUCLEOTIDE SEQUENCE [LARGE SCALE GENOMIC DNA]</scope>
    <source>
        <strain evidence="2">200801926</strain>
    </source>
</reference>
<organism evidence="2 3">
    <name type="scientific">Leptospira borgpetersenii str. 200801926</name>
    <dbReference type="NCBI Taxonomy" id="1193009"/>
    <lineage>
        <taxon>Bacteria</taxon>
        <taxon>Pseudomonadati</taxon>
        <taxon>Spirochaetota</taxon>
        <taxon>Spirochaetia</taxon>
        <taxon>Leptospirales</taxon>
        <taxon>Leptospiraceae</taxon>
        <taxon>Leptospira</taxon>
    </lineage>
</organism>
<feature type="domain" description="Transposase Tn5-like N-terminal" evidence="1">
    <location>
        <begin position="10"/>
        <end position="38"/>
    </location>
</feature>
<evidence type="ECO:0000313" key="2">
    <source>
        <dbReference type="EMBL" id="EKP15454.1"/>
    </source>
</evidence>
<dbReference type="EMBL" id="AKWJ02000012">
    <property type="protein sequence ID" value="EKP15454.1"/>
    <property type="molecule type" value="Genomic_DNA"/>
</dbReference>
<evidence type="ECO:0000313" key="3">
    <source>
        <dbReference type="Proteomes" id="UP000002837"/>
    </source>
</evidence>
<evidence type="ECO:0000259" key="1">
    <source>
        <dbReference type="Pfam" id="PF14706"/>
    </source>
</evidence>
<proteinExistence type="predicted"/>